<feature type="region of interest" description="Disordered" evidence="1">
    <location>
        <begin position="1"/>
        <end position="42"/>
    </location>
</feature>
<dbReference type="InterPro" id="IPR011704">
    <property type="entry name" value="ATPase_dyneun-rel_AAA"/>
</dbReference>
<dbReference type="SUPFAM" id="SSF52540">
    <property type="entry name" value="P-loop containing nucleoside triphosphate hydrolases"/>
    <property type="match status" value="1"/>
</dbReference>
<dbReference type="GO" id="GO:0016887">
    <property type="term" value="F:ATP hydrolysis activity"/>
    <property type="evidence" value="ECO:0007669"/>
    <property type="project" value="InterPro"/>
</dbReference>
<reference evidence="3 4" key="1">
    <citation type="submission" date="2019-07" db="EMBL/GenBank/DDBJ databases">
        <title>New species of Amycolatopsis and Streptomyces.</title>
        <authorList>
            <person name="Duangmal K."/>
            <person name="Teo W.F.A."/>
            <person name="Lipun K."/>
        </authorList>
    </citation>
    <scope>NUCLEOTIDE SEQUENCE [LARGE SCALE GENOMIC DNA]</scope>
    <source>
        <strain evidence="3 4">NBRC 106415</strain>
    </source>
</reference>
<dbReference type="InterPro" id="IPR027417">
    <property type="entry name" value="P-loop_NTPase"/>
</dbReference>
<dbReference type="Pfam" id="PF07728">
    <property type="entry name" value="AAA_5"/>
    <property type="match status" value="1"/>
</dbReference>
<dbReference type="SMART" id="SM00382">
    <property type="entry name" value="AAA"/>
    <property type="match status" value="1"/>
</dbReference>
<sequence length="336" mass="36750">MNWTPYYTGTGSIPQEPQTLPPPPPWRAASKPRKAADGGLSPSAASTYRADAGLVDAVNAALHLRRPLLLTGPAGSGKSSVVEQIAAELGLGNVLRWHITSRSTLAEALYRYDALGRIHAYNLRAIERPAASRIGRAARRAARAARDDIGDFVQLGPLGTALLPGGLPRALLIDEIDKSDLDLPSDLLDVLERGRFEIPELARHSRSRVTVRTADPGIRRDVDNGLVECEEFPVIVLTSNGERDFPAPFLRRCVRFDMPTLTVSTLTSIVEAHLERVEEETTHILVNAFVDRLNRGENLAVDQLLSAVHLLRGNRIQDDGQRSRLQELLLQGLGRG</sequence>
<dbReference type="OrthoDB" id="9783370at2"/>
<evidence type="ECO:0000256" key="1">
    <source>
        <dbReference type="SAM" id="MobiDB-lite"/>
    </source>
</evidence>
<evidence type="ECO:0000313" key="4">
    <source>
        <dbReference type="Proteomes" id="UP000400924"/>
    </source>
</evidence>
<feature type="compositionally biased region" description="Polar residues" evidence="1">
    <location>
        <begin position="1"/>
        <end position="18"/>
    </location>
</feature>
<comment type="caution">
    <text evidence="3">The sequence shown here is derived from an EMBL/GenBank/DDBJ whole genome shotgun (WGS) entry which is preliminary data.</text>
</comment>
<protein>
    <submittedName>
        <fullName evidence="3">ATPase</fullName>
    </submittedName>
</protein>
<keyword evidence="4" id="KW-1185">Reference proteome</keyword>
<dbReference type="Proteomes" id="UP000400924">
    <property type="component" value="Unassembled WGS sequence"/>
</dbReference>
<dbReference type="GO" id="GO:0005524">
    <property type="term" value="F:ATP binding"/>
    <property type="evidence" value="ECO:0007669"/>
    <property type="project" value="InterPro"/>
</dbReference>
<dbReference type="RefSeq" id="WP_152770717.1">
    <property type="nucleotide sequence ID" value="NZ_VJZC01000035.1"/>
</dbReference>
<evidence type="ECO:0000259" key="2">
    <source>
        <dbReference type="SMART" id="SM00382"/>
    </source>
</evidence>
<name>A0A5N8XDZ9_9ACTN</name>
<dbReference type="Gene3D" id="3.40.50.300">
    <property type="entry name" value="P-loop containing nucleotide triphosphate hydrolases"/>
    <property type="match status" value="1"/>
</dbReference>
<dbReference type="InterPro" id="IPR003593">
    <property type="entry name" value="AAA+_ATPase"/>
</dbReference>
<dbReference type="AlphaFoldDB" id="A0A5N8XDZ9"/>
<dbReference type="EMBL" id="VJZC01000035">
    <property type="protein sequence ID" value="MPY57158.1"/>
    <property type="molecule type" value="Genomic_DNA"/>
</dbReference>
<organism evidence="3 4">
    <name type="scientific">Streptomyces spongiae</name>
    <dbReference type="NCBI Taxonomy" id="565072"/>
    <lineage>
        <taxon>Bacteria</taxon>
        <taxon>Bacillati</taxon>
        <taxon>Actinomycetota</taxon>
        <taxon>Actinomycetes</taxon>
        <taxon>Kitasatosporales</taxon>
        <taxon>Streptomycetaceae</taxon>
        <taxon>Streptomyces</taxon>
    </lineage>
</organism>
<evidence type="ECO:0000313" key="3">
    <source>
        <dbReference type="EMBL" id="MPY57158.1"/>
    </source>
</evidence>
<accession>A0A5N8XDZ9</accession>
<proteinExistence type="predicted"/>
<gene>
    <name evidence="3" type="ORF">FNH08_08200</name>
</gene>
<feature type="domain" description="AAA+ ATPase" evidence="2">
    <location>
        <begin position="64"/>
        <end position="262"/>
    </location>
</feature>